<keyword evidence="1" id="KW-0472">Membrane</keyword>
<name>A0A8J5MHN1_9STRA</name>
<keyword evidence="1" id="KW-0812">Transmembrane</keyword>
<feature type="transmembrane region" description="Helical" evidence="1">
    <location>
        <begin position="33"/>
        <end position="54"/>
    </location>
</feature>
<feature type="transmembrane region" description="Helical" evidence="1">
    <location>
        <begin position="336"/>
        <end position="356"/>
    </location>
</feature>
<proteinExistence type="predicted"/>
<accession>A0A8J5MHN1</accession>
<gene>
    <name evidence="2" type="ORF">JG688_00002896</name>
</gene>
<evidence type="ECO:0008006" key="4">
    <source>
        <dbReference type="Google" id="ProtNLM"/>
    </source>
</evidence>
<evidence type="ECO:0000256" key="1">
    <source>
        <dbReference type="SAM" id="Phobius"/>
    </source>
</evidence>
<dbReference type="EMBL" id="JAENGY010000081">
    <property type="protein sequence ID" value="KAG6974750.1"/>
    <property type="molecule type" value="Genomic_DNA"/>
</dbReference>
<evidence type="ECO:0000313" key="3">
    <source>
        <dbReference type="Proteomes" id="UP000709295"/>
    </source>
</evidence>
<feature type="transmembrane region" description="Helical" evidence="1">
    <location>
        <begin position="206"/>
        <end position="223"/>
    </location>
</feature>
<comment type="caution">
    <text evidence="2">The sequence shown here is derived from an EMBL/GenBank/DDBJ whole genome shotgun (WGS) entry which is preliminary data.</text>
</comment>
<feature type="transmembrane region" description="Helical" evidence="1">
    <location>
        <begin position="388"/>
        <end position="411"/>
    </location>
</feature>
<feature type="transmembrane region" description="Helical" evidence="1">
    <location>
        <begin position="303"/>
        <end position="324"/>
    </location>
</feature>
<dbReference type="AlphaFoldDB" id="A0A8J5MHN1"/>
<organism evidence="2 3">
    <name type="scientific">Phytophthora aleatoria</name>
    <dbReference type="NCBI Taxonomy" id="2496075"/>
    <lineage>
        <taxon>Eukaryota</taxon>
        <taxon>Sar</taxon>
        <taxon>Stramenopiles</taxon>
        <taxon>Oomycota</taxon>
        <taxon>Peronosporomycetes</taxon>
        <taxon>Peronosporales</taxon>
        <taxon>Peronosporaceae</taxon>
        <taxon>Phytophthora</taxon>
    </lineage>
</organism>
<keyword evidence="1" id="KW-1133">Transmembrane helix</keyword>
<dbReference type="Proteomes" id="UP000709295">
    <property type="component" value="Unassembled WGS sequence"/>
</dbReference>
<reference evidence="2" key="1">
    <citation type="submission" date="2021-01" db="EMBL/GenBank/DDBJ databases">
        <title>Phytophthora aleatoria, a newly-described species from Pinus radiata is distinct from Phytophthora cactorum isolates based on comparative genomics.</title>
        <authorList>
            <person name="Mcdougal R."/>
            <person name="Panda P."/>
            <person name="Williams N."/>
            <person name="Studholme D.J."/>
        </authorList>
    </citation>
    <scope>NUCLEOTIDE SEQUENCE</scope>
    <source>
        <strain evidence="2">NZFS 4037</strain>
    </source>
</reference>
<keyword evidence="3" id="KW-1185">Reference proteome</keyword>
<sequence>MRMKNEVQDRERCLEHGSQQRTRSSRLLTPDRMLIGAWVFIGLIPYALMIRSYLNFVIPHKITETLVVPPGVQKETANLTELCPVEGYSLGQVWWNVQVTHYYNTRHGRLCHFVIPQYNIHGNHLIGSSKVEPYETTPSSCRDDSYPFEMYIYHGSLGYFSFYEEPIGTYCAEDRTVYIVSHGFGTYDINGPSLVEDTGSTSYRKSYWYATTGALWVVYRGLVLRRSFIICKRYARRCSNLGVSLRRKEAVVFVHEQLRLTAHGATKLHRVALLYLLIEGLMGDLFLLIANNGLLSKIQYVSLGYNLSGLLLVAFEIIESTNWLRERTRVFIKRLLFCYESSLLGEIVGAALQQSFLTRLNGSRALKKSNHVNLAVSHYVWSIVGHSIYVLSVIGFIMLIRSLWTIVYVWWKHRTWSVFTASCCVDTALGKRNKMTLLGGYHWYDGKLYYKPDALRSFGLLKMEGEDGSECLVLRKLHWFAVPRNDLFVIGTVSDDLVKPSNERLCTGIIEKQGRTWPTINESSSIILITVSSNYLTLLEVINLSVLRNHPPQLNEIRFTFE</sequence>
<evidence type="ECO:0000313" key="2">
    <source>
        <dbReference type="EMBL" id="KAG6974750.1"/>
    </source>
</evidence>
<protein>
    <recommendedName>
        <fullName evidence="4">Transmembrane protein</fullName>
    </recommendedName>
</protein>
<feature type="transmembrane region" description="Helical" evidence="1">
    <location>
        <begin position="272"/>
        <end position="291"/>
    </location>
</feature>